<evidence type="ECO:0000313" key="2">
    <source>
        <dbReference type="Proteomes" id="UP000410049"/>
    </source>
</evidence>
<dbReference type="EMBL" id="RZUH01000020">
    <property type="protein sequence ID" value="KAA8825096.1"/>
    <property type="molecule type" value="Genomic_DNA"/>
</dbReference>
<proteinExistence type="predicted"/>
<dbReference type="RefSeq" id="WP_150380261.1">
    <property type="nucleotide sequence ID" value="NZ_RZUH01000020.1"/>
</dbReference>
<comment type="caution">
    <text evidence="1">The sequence shown here is derived from an EMBL/GenBank/DDBJ whole genome shotgun (WGS) entry which is preliminary data.</text>
</comment>
<dbReference type="AlphaFoldDB" id="A0A5M9ZFR8"/>
<name>A0A5M9ZFR8_9BIFI</name>
<reference evidence="1 2" key="1">
    <citation type="journal article" date="2019" name="Syst. Appl. Microbiol.">
        <title>Characterization of Bifidobacterium species in feaces of the Egyptian fruit bat: Description of B. vespertilionis sp. nov. and B. rousetti sp. nov.</title>
        <authorList>
            <person name="Modesto M."/>
            <person name="Satti M."/>
            <person name="Watanabe K."/>
            <person name="Puglisi E."/>
            <person name="Morelli L."/>
            <person name="Huang C.-H."/>
            <person name="Liou J.-S."/>
            <person name="Miyashita M."/>
            <person name="Tamura T."/>
            <person name="Saito S."/>
            <person name="Mori K."/>
            <person name="Huang L."/>
            <person name="Sciavilla P."/>
            <person name="Sandri C."/>
            <person name="Spiezio C."/>
            <person name="Vitali F."/>
            <person name="Cavalieri D."/>
            <person name="Perpetuini G."/>
            <person name="Tofalo R."/>
            <person name="Bonetti A."/>
            <person name="Arita M."/>
            <person name="Mattarelli P."/>
        </authorList>
    </citation>
    <scope>NUCLEOTIDE SEQUENCE [LARGE SCALE GENOMIC DNA]</scope>
    <source>
        <strain evidence="1 2">RST17</strain>
    </source>
</reference>
<dbReference type="Proteomes" id="UP000410049">
    <property type="component" value="Unassembled WGS sequence"/>
</dbReference>
<sequence length="229" mass="24898">MGMVIESLDGMDVDKVACTPLVVDGGLNYALAEWGRPWRTDPARPVMAVIHGGPRLMLSDGRWTADGPDMDIRAARSDREAWGAYRAGGVRPVFTPMPPLRLARLTADRTLMDDIARDPDVGPELIRNPRTPDALLRRLWASGAVRAERLAAAPRPLPADLMDALWERACEPGATRAAMALRRALAARPETGDMRLAAMAARWRDRRLRDAIAHNPAASPAARAAAAAF</sequence>
<evidence type="ECO:0000313" key="1">
    <source>
        <dbReference type="EMBL" id="KAA8825096.1"/>
    </source>
</evidence>
<gene>
    <name evidence="1" type="ORF">EMO91_12775</name>
</gene>
<organism evidence="1 2">
    <name type="scientific">Bifidobacterium myosotis</name>
    <dbReference type="NCBI Taxonomy" id="1630166"/>
    <lineage>
        <taxon>Bacteria</taxon>
        <taxon>Bacillati</taxon>
        <taxon>Actinomycetota</taxon>
        <taxon>Actinomycetes</taxon>
        <taxon>Bifidobacteriales</taxon>
        <taxon>Bifidobacteriaceae</taxon>
        <taxon>Bifidobacterium</taxon>
    </lineage>
</organism>
<accession>A0A5M9ZFR8</accession>
<protein>
    <submittedName>
        <fullName evidence="1">Uncharacterized protein</fullName>
    </submittedName>
</protein>